<keyword evidence="1" id="KW-0472">Membrane</keyword>
<evidence type="ECO:0000313" key="3">
    <source>
        <dbReference type="Proteomes" id="UP000092993"/>
    </source>
</evidence>
<sequence>MSRLETAPALNILCIPSRKGVKFDLTAPGVPEISVLTSPTFTFSVQLLVYSTGHVLLDAEFQGRTRKTIRSYTCAGAWFHDGFQVVLAIYLMYLTTAAPVLLCSGLLRARQRAILSSTAHEGSMVAIKKCCHFLYKEGLVELIFLWVLQMAVSVLNVLRFNPSGHLQSVLGYPACREPVLSSRLCLGSC</sequence>
<reference evidence="2 3" key="1">
    <citation type="submission" date="2016-03" db="EMBL/GenBank/DDBJ databases">
        <title>Whole genome sequencing of Grifola frondosa 9006-11.</title>
        <authorList>
            <person name="Min B."/>
            <person name="Park H."/>
            <person name="Kim J.-G."/>
            <person name="Cho H."/>
            <person name="Oh Y.-L."/>
            <person name="Kong W.-S."/>
            <person name="Choi I.-G."/>
        </authorList>
    </citation>
    <scope>NUCLEOTIDE SEQUENCE [LARGE SCALE GENOMIC DNA]</scope>
    <source>
        <strain evidence="2 3">9006-11</strain>
    </source>
</reference>
<evidence type="ECO:0000256" key="1">
    <source>
        <dbReference type="SAM" id="Phobius"/>
    </source>
</evidence>
<name>A0A1C7LYK9_GRIFR</name>
<evidence type="ECO:0000313" key="2">
    <source>
        <dbReference type="EMBL" id="OBZ69538.1"/>
    </source>
</evidence>
<accession>A0A1C7LYK9</accession>
<protein>
    <submittedName>
        <fullName evidence="2">Uncharacterized protein</fullName>
    </submittedName>
</protein>
<dbReference type="EMBL" id="LUGG01000015">
    <property type="protein sequence ID" value="OBZ69538.1"/>
    <property type="molecule type" value="Genomic_DNA"/>
</dbReference>
<keyword evidence="1" id="KW-1133">Transmembrane helix</keyword>
<gene>
    <name evidence="2" type="ORF">A0H81_10145</name>
</gene>
<proteinExistence type="predicted"/>
<comment type="caution">
    <text evidence="2">The sequence shown here is derived from an EMBL/GenBank/DDBJ whole genome shotgun (WGS) entry which is preliminary data.</text>
</comment>
<feature type="transmembrane region" description="Helical" evidence="1">
    <location>
        <begin position="138"/>
        <end position="158"/>
    </location>
</feature>
<keyword evidence="1" id="KW-0812">Transmembrane</keyword>
<dbReference type="Proteomes" id="UP000092993">
    <property type="component" value="Unassembled WGS sequence"/>
</dbReference>
<feature type="transmembrane region" description="Helical" evidence="1">
    <location>
        <begin position="87"/>
        <end position="107"/>
    </location>
</feature>
<organism evidence="2 3">
    <name type="scientific">Grifola frondosa</name>
    <name type="common">Maitake</name>
    <name type="synonym">Polyporus frondosus</name>
    <dbReference type="NCBI Taxonomy" id="5627"/>
    <lineage>
        <taxon>Eukaryota</taxon>
        <taxon>Fungi</taxon>
        <taxon>Dikarya</taxon>
        <taxon>Basidiomycota</taxon>
        <taxon>Agaricomycotina</taxon>
        <taxon>Agaricomycetes</taxon>
        <taxon>Polyporales</taxon>
        <taxon>Grifolaceae</taxon>
        <taxon>Grifola</taxon>
    </lineage>
</organism>
<keyword evidence="3" id="KW-1185">Reference proteome</keyword>
<dbReference type="AlphaFoldDB" id="A0A1C7LYK9"/>